<dbReference type="PROSITE" id="PS50118">
    <property type="entry name" value="HMG_BOX_2"/>
    <property type="match status" value="1"/>
</dbReference>
<sequence length="462" mass="50736">MHNGWGRRVVGGVCEAKAADRPSRGECAWGGASAVGVPTADADECWRREPSSRDGGDVQNQTNDNEPAPQVQESQNQGDMQQNQINVMQNSGDLLNLVNGMGGFMNMNMFGMMNPMMMGMNGVMPFQPNAMGMNPAMMMGMQQQQGDGNNEQNQGGYGGEENTSNSDGANKGDAQQGNDYAGNGGMGMDQNALLAQFLQNQQSFNPMMMMFQANQMMGGMGAFNPMGVGFNPMFGVPPQGVPPTSMSGPSMTGNYPPPVQYQPGSVHPAATFPSNHNRISYERATRGRRKKAKNKPKRPLSGYNLFFRDERNRILKSLPSRGGKSEEGDDSANTKEEESKEDTVKNEAADSNSNENDDNTPKDYDIVGKNGKKIPHGKIGFESLAKLIGRRWQELDPAEVERYKKLADVDMKRYKEEMEKFLLKEAQGGVNLDQGDVMNEPRSVPFLKRQAMEDLGLPTKRR</sequence>
<dbReference type="InParanoid" id="B8LD92"/>
<reference evidence="5 6" key="2">
    <citation type="journal article" date="2008" name="Nature">
        <title>The Phaeodactylum genome reveals the evolutionary history of diatom genomes.</title>
        <authorList>
            <person name="Bowler C."/>
            <person name="Allen A.E."/>
            <person name="Badger J.H."/>
            <person name="Grimwood J."/>
            <person name="Jabbari K."/>
            <person name="Kuo A."/>
            <person name="Maheswari U."/>
            <person name="Martens C."/>
            <person name="Maumus F."/>
            <person name="Otillar R.P."/>
            <person name="Rayko E."/>
            <person name="Salamov A."/>
            <person name="Vandepoele K."/>
            <person name="Beszteri B."/>
            <person name="Gruber A."/>
            <person name="Heijde M."/>
            <person name="Katinka M."/>
            <person name="Mock T."/>
            <person name="Valentin K."/>
            <person name="Verret F."/>
            <person name="Berges J.A."/>
            <person name="Brownlee C."/>
            <person name="Cadoret J.P."/>
            <person name="Chiovitti A."/>
            <person name="Choi C.J."/>
            <person name="Coesel S."/>
            <person name="De Martino A."/>
            <person name="Detter J.C."/>
            <person name="Durkin C."/>
            <person name="Falciatore A."/>
            <person name="Fournet J."/>
            <person name="Haruta M."/>
            <person name="Huysman M.J."/>
            <person name="Jenkins B.D."/>
            <person name="Jiroutova K."/>
            <person name="Jorgensen R.E."/>
            <person name="Joubert Y."/>
            <person name="Kaplan A."/>
            <person name="Kroger N."/>
            <person name="Kroth P.G."/>
            <person name="La Roche J."/>
            <person name="Lindquist E."/>
            <person name="Lommer M."/>
            <person name="Martin-Jezequel V."/>
            <person name="Lopez P.J."/>
            <person name="Lucas S."/>
            <person name="Mangogna M."/>
            <person name="McGinnis K."/>
            <person name="Medlin L.K."/>
            <person name="Montsant A."/>
            <person name="Oudot-Le Secq M.P."/>
            <person name="Napoli C."/>
            <person name="Obornik M."/>
            <person name="Parker M.S."/>
            <person name="Petit J.L."/>
            <person name="Porcel B.M."/>
            <person name="Poulsen N."/>
            <person name="Robison M."/>
            <person name="Rychlewski L."/>
            <person name="Rynearson T.A."/>
            <person name="Schmutz J."/>
            <person name="Shapiro H."/>
            <person name="Siaut M."/>
            <person name="Stanley M."/>
            <person name="Sussman M.R."/>
            <person name="Taylor A.R."/>
            <person name="Vardi A."/>
            <person name="von Dassow P."/>
            <person name="Vyverman W."/>
            <person name="Willis A."/>
            <person name="Wyrwicz L.S."/>
            <person name="Rokhsar D.S."/>
            <person name="Weissenbach J."/>
            <person name="Armbrust E.V."/>
            <person name="Green B.R."/>
            <person name="Van de Peer Y."/>
            <person name="Grigoriev I.V."/>
        </authorList>
    </citation>
    <scope>NUCLEOTIDE SEQUENCE [LARGE SCALE GENOMIC DNA]</scope>
    <source>
        <strain evidence="5 6">CCMP1335</strain>
    </source>
</reference>
<feature type="compositionally biased region" description="Polar residues" evidence="3">
    <location>
        <begin position="243"/>
        <end position="253"/>
    </location>
</feature>
<dbReference type="KEGG" id="tps:THAPSDRAFT_11168"/>
<evidence type="ECO:0000256" key="3">
    <source>
        <dbReference type="SAM" id="MobiDB-lite"/>
    </source>
</evidence>
<dbReference type="Proteomes" id="UP000001449">
    <property type="component" value="Unassembled WGS sequence"/>
</dbReference>
<dbReference type="GO" id="GO:0005634">
    <property type="term" value="C:nucleus"/>
    <property type="evidence" value="ECO:0000318"/>
    <property type="project" value="GO_Central"/>
</dbReference>
<feature type="region of interest" description="Disordered" evidence="3">
    <location>
        <begin position="432"/>
        <end position="462"/>
    </location>
</feature>
<dbReference type="GO" id="GO:0003677">
    <property type="term" value="F:DNA binding"/>
    <property type="evidence" value="ECO:0007669"/>
    <property type="project" value="UniProtKB-UniRule"/>
</dbReference>
<accession>B8LD92</accession>
<feature type="compositionally biased region" description="Basic and acidic residues" evidence="3">
    <location>
        <begin position="44"/>
        <end position="56"/>
    </location>
</feature>
<evidence type="ECO:0000256" key="2">
    <source>
        <dbReference type="PROSITE-ProRule" id="PRU00267"/>
    </source>
</evidence>
<evidence type="ECO:0000313" key="6">
    <source>
        <dbReference type="Proteomes" id="UP000001449"/>
    </source>
</evidence>
<evidence type="ECO:0000313" key="5">
    <source>
        <dbReference type="EMBL" id="EED86672.1"/>
    </source>
</evidence>
<evidence type="ECO:0000256" key="1">
    <source>
        <dbReference type="ARBA" id="ARBA00023125"/>
    </source>
</evidence>
<keyword evidence="6" id="KW-1185">Reference proteome</keyword>
<feature type="region of interest" description="Disordered" evidence="3">
    <location>
        <begin position="243"/>
        <end position="372"/>
    </location>
</feature>
<dbReference type="SMART" id="SM00398">
    <property type="entry name" value="HMG"/>
    <property type="match status" value="1"/>
</dbReference>
<dbReference type="AlphaFoldDB" id="B8LD92"/>
<gene>
    <name evidence="5" type="ORF">THAPSDRAFT_11168</name>
</gene>
<feature type="compositionally biased region" description="Polar residues" evidence="3">
    <location>
        <begin position="163"/>
        <end position="178"/>
    </location>
</feature>
<feature type="domain" description="HMG box" evidence="4">
    <location>
        <begin position="296"/>
        <end position="422"/>
    </location>
</feature>
<keyword evidence="2" id="KW-0539">Nucleus</keyword>
<organism evidence="5 6">
    <name type="scientific">Thalassiosira pseudonana</name>
    <name type="common">Marine diatom</name>
    <name type="synonym">Cyclotella nana</name>
    <dbReference type="NCBI Taxonomy" id="35128"/>
    <lineage>
        <taxon>Eukaryota</taxon>
        <taxon>Sar</taxon>
        <taxon>Stramenopiles</taxon>
        <taxon>Ochrophyta</taxon>
        <taxon>Bacillariophyta</taxon>
        <taxon>Coscinodiscophyceae</taxon>
        <taxon>Thalassiosirophycidae</taxon>
        <taxon>Thalassiosirales</taxon>
        <taxon>Thalassiosiraceae</taxon>
        <taxon>Thalassiosira</taxon>
    </lineage>
</organism>
<feature type="compositionally biased region" description="Basic and acidic residues" evidence="3">
    <location>
        <begin position="332"/>
        <end position="348"/>
    </location>
</feature>
<protein>
    <recommendedName>
        <fullName evidence="4">HMG box domain-containing protein</fullName>
    </recommendedName>
</protein>
<dbReference type="PANTHER" id="PTHR48112:SF15">
    <property type="entry name" value="HMG BOX DOMAIN-CONTAINING PROTEIN"/>
    <property type="match status" value="1"/>
</dbReference>
<feature type="DNA-binding region" description="HMG box" evidence="2">
    <location>
        <begin position="296"/>
        <end position="422"/>
    </location>
</feature>
<reference evidence="5 6" key="1">
    <citation type="journal article" date="2004" name="Science">
        <title>The genome of the diatom Thalassiosira pseudonana: ecology, evolution, and metabolism.</title>
        <authorList>
            <person name="Armbrust E.V."/>
            <person name="Berges J.A."/>
            <person name="Bowler C."/>
            <person name="Green B.R."/>
            <person name="Martinez D."/>
            <person name="Putnam N.H."/>
            <person name="Zhou S."/>
            <person name="Allen A.E."/>
            <person name="Apt K.E."/>
            <person name="Bechner M."/>
            <person name="Brzezinski M.A."/>
            <person name="Chaal B.K."/>
            <person name="Chiovitti A."/>
            <person name="Davis A.K."/>
            <person name="Demarest M.S."/>
            <person name="Detter J.C."/>
            <person name="Glavina T."/>
            <person name="Goodstein D."/>
            <person name="Hadi M.Z."/>
            <person name="Hellsten U."/>
            <person name="Hildebrand M."/>
            <person name="Jenkins B.D."/>
            <person name="Jurka J."/>
            <person name="Kapitonov V.V."/>
            <person name="Kroger N."/>
            <person name="Lau W.W."/>
            <person name="Lane T.W."/>
            <person name="Larimer F.W."/>
            <person name="Lippmeier J.C."/>
            <person name="Lucas S."/>
            <person name="Medina M."/>
            <person name="Montsant A."/>
            <person name="Obornik M."/>
            <person name="Parker M.S."/>
            <person name="Palenik B."/>
            <person name="Pazour G.J."/>
            <person name="Richardson P.M."/>
            <person name="Rynearson T.A."/>
            <person name="Saito M.A."/>
            <person name="Schwartz D.C."/>
            <person name="Thamatrakoln K."/>
            <person name="Valentin K."/>
            <person name="Vardi A."/>
            <person name="Wilkerson F.P."/>
            <person name="Rokhsar D.S."/>
        </authorList>
    </citation>
    <scope>NUCLEOTIDE SEQUENCE [LARGE SCALE GENOMIC DNA]</scope>
    <source>
        <strain evidence="5 6">CCMP1335</strain>
    </source>
</reference>
<feature type="compositionally biased region" description="Basic residues" evidence="3">
    <location>
        <begin position="286"/>
        <end position="298"/>
    </location>
</feature>
<dbReference type="PaxDb" id="35128-Thaps11168"/>
<dbReference type="Gene3D" id="1.10.30.10">
    <property type="entry name" value="High mobility group box domain"/>
    <property type="match status" value="1"/>
</dbReference>
<name>B8LD92_THAPS</name>
<dbReference type="GeneID" id="7446301"/>
<dbReference type="InterPro" id="IPR050342">
    <property type="entry name" value="HMGB"/>
</dbReference>
<evidence type="ECO:0000259" key="4">
    <source>
        <dbReference type="PROSITE" id="PS50118"/>
    </source>
</evidence>
<dbReference type="InterPro" id="IPR009071">
    <property type="entry name" value="HMG_box_dom"/>
</dbReference>
<dbReference type="SUPFAM" id="SSF47095">
    <property type="entry name" value="HMG-box"/>
    <property type="match status" value="1"/>
</dbReference>
<proteinExistence type="predicted"/>
<dbReference type="eggNOG" id="ENOG502STE0">
    <property type="taxonomic scope" value="Eukaryota"/>
</dbReference>
<dbReference type="HOGENOM" id="CLU_592517_0_0_1"/>
<dbReference type="PANTHER" id="PTHR48112">
    <property type="entry name" value="HIGH MOBILITY GROUP PROTEIN DSP1"/>
    <property type="match status" value="1"/>
</dbReference>
<dbReference type="RefSeq" id="XP_002296944.1">
    <property type="nucleotide sequence ID" value="XM_002296908.1"/>
</dbReference>
<feature type="region of interest" description="Disordered" evidence="3">
    <location>
        <begin position="140"/>
        <end position="185"/>
    </location>
</feature>
<keyword evidence="1 2" id="KW-0238">DNA-binding</keyword>
<feature type="compositionally biased region" description="Polar residues" evidence="3">
    <location>
        <begin position="58"/>
        <end position="79"/>
    </location>
</feature>
<dbReference type="InterPro" id="IPR036910">
    <property type="entry name" value="HMG_box_dom_sf"/>
</dbReference>
<feature type="region of interest" description="Disordered" evidence="3">
    <location>
        <begin position="31"/>
        <end position="79"/>
    </location>
</feature>
<feature type="compositionally biased region" description="Low complexity" evidence="3">
    <location>
        <begin position="140"/>
        <end position="154"/>
    </location>
</feature>
<dbReference type="EMBL" id="DS999419">
    <property type="protein sequence ID" value="EED86672.1"/>
    <property type="molecule type" value="Genomic_DNA"/>
</dbReference>